<organism evidence="2 3">
    <name type="scientific">Phytophthora ramorum</name>
    <name type="common">Sudden oak death agent</name>
    <dbReference type="NCBI Taxonomy" id="164328"/>
    <lineage>
        <taxon>Eukaryota</taxon>
        <taxon>Sar</taxon>
        <taxon>Stramenopiles</taxon>
        <taxon>Oomycota</taxon>
        <taxon>Peronosporomycetes</taxon>
        <taxon>Peronosporales</taxon>
        <taxon>Peronosporaceae</taxon>
        <taxon>Phytophthora</taxon>
    </lineage>
</organism>
<dbReference type="EnsemblProtists" id="Phyra85895">
    <property type="protein sequence ID" value="Phyra85895"/>
    <property type="gene ID" value="Phyra85895"/>
</dbReference>
<dbReference type="InParanoid" id="H3H5I3"/>
<feature type="compositionally biased region" description="Basic and acidic residues" evidence="1">
    <location>
        <begin position="13"/>
        <end position="24"/>
    </location>
</feature>
<feature type="compositionally biased region" description="Basic and acidic residues" evidence="1">
    <location>
        <begin position="31"/>
        <end position="56"/>
    </location>
</feature>
<dbReference type="EMBL" id="DS566343">
    <property type="status" value="NOT_ANNOTATED_CDS"/>
    <property type="molecule type" value="Genomic_DNA"/>
</dbReference>
<name>H3H5I3_PHYRM</name>
<feature type="compositionally biased region" description="Basic and acidic residues" evidence="1">
    <location>
        <begin position="89"/>
        <end position="102"/>
    </location>
</feature>
<dbReference type="Proteomes" id="UP000005238">
    <property type="component" value="Unassembled WGS sequence"/>
</dbReference>
<dbReference type="AlphaFoldDB" id="H3H5I3"/>
<evidence type="ECO:0000313" key="3">
    <source>
        <dbReference type="Proteomes" id="UP000005238"/>
    </source>
</evidence>
<evidence type="ECO:0000313" key="2">
    <source>
        <dbReference type="EnsemblProtists" id="Phyra85895"/>
    </source>
</evidence>
<keyword evidence="3" id="KW-1185">Reference proteome</keyword>
<evidence type="ECO:0000256" key="1">
    <source>
        <dbReference type="SAM" id="MobiDB-lite"/>
    </source>
</evidence>
<feature type="compositionally biased region" description="Acidic residues" evidence="1">
    <location>
        <begin position="106"/>
        <end position="116"/>
    </location>
</feature>
<feature type="region of interest" description="Disordered" evidence="1">
    <location>
        <begin position="86"/>
        <end position="141"/>
    </location>
</feature>
<protein>
    <submittedName>
        <fullName evidence="2">Uncharacterized protein</fullName>
    </submittedName>
</protein>
<reference evidence="2" key="2">
    <citation type="submission" date="2015-06" db="UniProtKB">
        <authorList>
            <consortium name="EnsemblProtists"/>
        </authorList>
    </citation>
    <scope>IDENTIFICATION</scope>
    <source>
        <strain evidence="2">Pr102</strain>
    </source>
</reference>
<dbReference type="VEuPathDB" id="FungiDB:KRP23_2202"/>
<dbReference type="VEuPathDB" id="FungiDB:KRP22_7945"/>
<accession>H3H5I3</accession>
<feature type="region of interest" description="Disordered" evidence="1">
    <location>
        <begin position="1"/>
        <end position="56"/>
    </location>
</feature>
<proteinExistence type="predicted"/>
<reference evidence="3" key="1">
    <citation type="journal article" date="2006" name="Science">
        <title>Phytophthora genome sequences uncover evolutionary origins and mechanisms of pathogenesis.</title>
        <authorList>
            <person name="Tyler B.M."/>
            <person name="Tripathy S."/>
            <person name="Zhang X."/>
            <person name="Dehal P."/>
            <person name="Jiang R.H."/>
            <person name="Aerts A."/>
            <person name="Arredondo F.D."/>
            <person name="Baxter L."/>
            <person name="Bensasson D."/>
            <person name="Beynon J.L."/>
            <person name="Chapman J."/>
            <person name="Damasceno C.M."/>
            <person name="Dorrance A.E."/>
            <person name="Dou D."/>
            <person name="Dickerman A.W."/>
            <person name="Dubchak I.L."/>
            <person name="Garbelotto M."/>
            <person name="Gijzen M."/>
            <person name="Gordon S.G."/>
            <person name="Govers F."/>
            <person name="Grunwald N.J."/>
            <person name="Huang W."/>
            <person name="Ivors K.L."/>
            <person name="Jones R.W."/>
            <person name="Kamoun S."/>
            <person name="Krampis K."/>
            <person name="Lamour K.H."/>
            <person name="Lee M.K."/>
            <person name="McDonald W.H."/>
            <person name="Medina M."/>
            <person name="Meijer H.J."/>
            <person name="Nordberg E.K."/>
            <person name="Maclean D.J."/>
            <person name="Ospina-Giraldo M.D."/>
            <person name="Morris P.F."/>
            <person name="Phuntumart V."/>
            <person name="Putnam N.H."/>
            <person name="Rash S."/>
            <person name="Rose J.K."/>
            <person name="Sakihama Y."/>
            <person name="Salamov A.A."/>
            <person name="Savidor A."/>
            <person name="Scheuring C.F."/>
            <person name="Smith B.M."/>
            <person name="Sobral B.W."/>
            <person name="Terry A."/>
            <person name="Torto-Alalibo T.A."/>
            <person name="Win J."/>
            <person name="Xu Z."/>
            <person name="Zhang H."/>
            <person name="Grigoriev I.V."/>
            <person name="Rokhsar D.S."/>
            <person name="Boore J.L."/>
        </authorList>
    </citation>
    <scope>NUCLEOTIDE SEQUENCE [LARGE SCALE GENOMIC DNA]</scope>
    <source>
        <strain evidence="3">Pr102</strain>
    </source>
</reference>
<feature type="compositionally biased region" description="Pro residues" evidence="1">
    <location>
        <begin position="1"/>
        <end position="11"/>
    </location>
</feature>
<dbReference type="HOGENOM" id="CLU_978155_0_0_1"/>
<sequence length="285" mass="31549">MPPGDELPPYPGHSKDSKAPEREPPTLSRQHQAEAKRVSIRVESRQAREEEAPNGERWEAKMLKEVQRARTVSVTSEALTQVLEGLGVELDKDASRSTDTKPTENAGEDTSEAPEDADAKTKKMRAKSSAPRVAAPDRAPGGSALAEVMHQFDEEDELASLDDTDDLDYVDDSVADEDEMDEIVDGNEARYLPLAIMMTIQVLSLQMIPKPNQKYTEVSACNQMKILARVLLVFDSDEYIGGSAQQDDSSRANEGKESEGFWFGKEKQARTSYAHWWESTSCVVG</sequence>